<keyword evidence="3" id="KW-1185">Reference proteome</keyword>
<gene>
    <name evidence="2" type="ORF">NDU88_000619</name>
</gene>
<sequence length="67" mass="7799">MRTMAYQEIGRGSDVNREQEPETKTRALTPLTQTSEGWWKQAQKCQRAIHPQNQYNEHAALELSEIL</sequence>
<accession>A0AAV7SXN6</accession>
<dbReference type="Proteomes" id="UP001066276">
    <property type="component" value="Chromosome 4_1"/>
</dbReference>
<reference evidence="2" key="1">
    <citation type="journal article" date="2022" name="bioRxiv">
        <title>Sequencing and chromosome-scale assembly of the giantPleurodeles waltlgenome.</title>
        <authorList>
            <person name="Brown T."/>
            <person name="Elewa A."/>
            <person name="Iarovenko S."/>
            <person name="Subramanian E."/>
            <person name="Araus A.J."/>
            <person name="Petzold A."/>
            <person name="Susuki M."/>
            <person name="Suzuki K.-i.T."/>
            <person name="Hayashi T."/>
            <person name="Toyoda A."/>
            <person name="Oliveira C."/>
            <person name="Osipova E."/>
            <person name="Leigh N.D."/>
            <person name="Simon A."/>
            <person name="Yun M.H."/>
        </authorList>
    </citation>
    <scope>NUCLEOTIDE SEQUENCE</scope>
    <source>
        <strain evidence="2">20211129_DDA</strain>
        <tissue evidence="2">Liver</tissue>
    </source>
</reference>
<feature type="region of interest" description="Disordered" evidence="1">
    <location>
        <begin position="1"/>
        <end position="26"/>
    </location>
</feature>
<feature type="compositionally biased region" description="Basic and acidic residues" evidence="1">
    <location>
        <begin position="14"/>
        <end position="25"/>
    </location>
</feature>
<name>A0AAV7SXN6_PLEWA</name>
<dbReference type="AlphaFoldDB" id="A0AAV7SXN6"/>
<evidence type="ECO:0000313" key="3">
    <source>
        <dbReference type="Proteomes" id="UP001066276"/>
    </source>
</evidence>
<organism evidence="2 3">
    <name type="scientific">Pleurodeles waltl</name>
    <name type="common">Iberian ribbed newt</name>
    <dbReference type="NCBI Taxonomy" id="8319"/>
    <lineage>
        <taxon>Eukaryota</taxon>
        <taxon>Metazoa</taxon>
        <taxon>Chordata</taxon>
        <taxon>Craniata</taxon>
        <taxon>Vertebrata</taxon>
        <taxon>Euteleostomi</taxon>
        <taxon>Amphibia</taxon>
        <taxon>Batrachia</taxon>
        <taxon>Caudata</taxon>
        <taxon>Salamandroidea</taxon>
        <taxon>Salamandridae</taxon>
        <taxon>Pleurodelinae</taxon>
        <taxon>Pleurodeles</taxon>
    </lineage>
</organism>
<evidence type="ECO:0000313" key="2">
    <source>
        <dbReference type="EMBL" id="KAJ1168705.1"/>
    </source>
</evidence>
<comment type="caution">
    <text evidence="2">The sequence shown here is derived from an EMBL/GenBank/DDBJ whole genome shotgun (WGS) entry which is preliminary data.</text>
</comment>
<dbReference type="EMBL" id="JANPWB010000007">
    <property type="protein sequence ID" value="KAJ1168705.1"/>
    <property type="molecule type" value="Genomic_DNA"/>
</dbReference>
<proteinExistence type="predicted"/>
<evidence type="ECO:0000256" key="1">
    <source>
        <dbReference type="SAM" id="MobiDB-lite"/>
    </source>
</evidence>
<protein>
    <submittedName>
        <fullName evidence="2">Uncharacterized protein</fullName>
    </submittedName>
</protein>